<feature type="compositionally biased region" description="Polar residues" evidence="7">
    <location>
        <begin position="114"/>
        <end position="127"/>
    </location>
</feature>
<comment type="pathway">
    <text evidence="2">Glycan biosynthesis; alginate biosynthesis.</text>
</comment>
<dbReference type="EMBL" id="JACHIV010000001">
    <property type="protein sequence ID" value="MBB5072244.1"/>
    <property type="molecule type" value="Genomic_DNA"/>
</dbReference>
<evidence type="ECO:0000259" key="9">
    <source>
        <dbReference type="Pfam" id="PF16822"/>
    </source>
</evidence>
<evidence type="ECO:0000256" key="5">
    <source>
        <dbReference type="ARBA" id="ARBA00022764"/>
    </source>
</evidence>
<keyword evidence="5" id="KW-0574">Periplasm</keyword>
<evidence type="ECO:0000256" key="6">
    <source>
        <dbReference type="ARBA" id="ARBA00022841"/>
    </source>
</evidence>
<dbReference type="GO" id="GO:0016740">
    <property type="term" value="F:transferase activity"/>
    <property type="evidence" value="ECO:0007669"/>
    <property type="project" value="UniProtKB-KW"/>
</dbReference>
<reference evidence="10 11" key="1">
    <citation type="submission" date="2020-08" db="EMBL/GenBank/DDBJ databases">
        <title>Sequencing the genomes of 1000 actinobacteria strains.</title>
        <authorList>
            <person name="Klenk H.-P."/>
        </authorList>
    </citation>
    <scope>NUCLEOTIDE SEQUENCE [LARGE SCALE GENOMIC DNA]</scope>
    <source>
        <strain evidence="10 11">DSM 45582</strain>
    </source>
</reference>
<proteinExistence type="predicted"/>
<keyword evidence="4" id="KW-0732">Signal</keyword>
<evidence type="ECO:0000256" key="1">
    <source>
        <dbReference type="ARBA" id="ARBA00004418"/>
    </source>
</evidence>
<protein>
    <recommendedName>
        <fullName evidence="9">AlgX/AlgJ SGNH hydrolase-like domain-containing protein</fullName>
    </recommendedName>
</protein>
<gene>
    <name evidence="10" type="ORF">BJ969_005332</name>
</gene>
<dbReference type="Pfam" id="PF16822">
    <property type="entry name" value="ALGX"/>
    <property type="match status" value="1"/>
</dbReference>
<feature type="transmembrane region" description="Helical" evidence="8">
    <location>
        <begin position="31"/>
        <end position="51"/>
    </location>
</feature>
<keyword evidence="8" id="KW-1133">Transmembrane helix</keyword>
<keyword evidence="11" id="KW-1185">Reference proteome</keyword>
<comment type="caution">
    <text evidence="10">The sequence shown here is derived from an EMBL/GenBank/DDBJ whole genome shotgun (WGS) entry which is preliminary data.</text>
</comment>
<feature type="region of interest" description="Disordered" evidence="7">
    <location>
        <begin position="111"/>
        <end position="132"/>
    </location>
</feature>
<comment type="subcellular location">
    <subcellularLocation>
        <location evidence="1">Periplasm</location>
    </subcellularLocation>
</comment>
<keyword evidence="8" id="KW-0472">Membrane</keyword>
<sequence length="425" mass="46857">MTEPTELPAVHESWLPREHPMHRPRHGRRQLTALVCALLFLTAPATTWVFGARAEQLENRPLAEFPGITEGWGFLTGLSPWAAENLPFRGQAVRSVHGISQGVFGEQARLESGAHSSPVGTGSDQQQPRPPLNENVFPKVIEGKAGWLYLGHDVAYPCTPKRDLDEVIAGLRRWRSVVEASGREFQLVIAPDKSTMYPANLPEHYAGEDCSSQAREEFWRRLPTATGAVDMREPLRDAADRNGRAIYHDIDTHWTHEGGITMVYQLAERLRPGSTAGWKLLPSREYPHSADIPDQLGQSRTVPIRAYSLAPDGGADNTRFQPSDFHEPLRLESAPKPGMVDAPTRMVGDSFTQFASPYLAATFADIAIVHPEEIAKRPQETGALLAEGDVVTFELSERFVSGGRYDLLDPAVADQVGAILAADPR</sequence>
<evidence type="ECO:0000256" key="2">
    <source>
        <dbReference type="ARBA" id="ARBA00005182"/>
    </source>
</evidence>
<keyword evidence="6" id="KW-0016">Alginate biosynthesis</keyword>
<organism evidence="10 11">
    <name type="scientific">Saccharopolyspora gloriosae</name>
    <dbReference type="NCBI Taxonomy" id="455344"/>
    <lineage>
        <taxon>Bacteria</taxon>
        <taxon>Bacillati</taxon>
        <taxon>Actinomycetota</taxon>
        <taxon>Actinomycetes</taxon>
        <taxon>Pseudonocardiales</taxon>
        <taxon>Pseudonocardiaceae</taxon>
        <taxon>Saccharopolyspora</taxon>
    </lineage>
</organism>
<dbReference type="GO" id="GO:0042597">
    <property type="term" value="C:periplasmic space"/>
    <property type="evidence" value="ECO:0007669"/>
    <property type="project" value="UniProtKB-SubCell"/>
</dbReference>
<dbReference type="UniPathway" id="UPA00286"/>
<evidence type="ECO:0000256" key="8">
    <source>
        <dbReference type="SAM" id="Phobius"/>
    </source>
</evidence>
<dbReference type="GO" id="GO:0042121">
    <property type="term" value="P:alginic acid biosynthetic process"/>
    <property type="evidence" value="ECO:0007669"/>
    <property type="project" value="UniProtKB-UniPathway"/>
</dbReference>
<keyword evidence="3" id="KW-0808">Transferase</keyword>
<keyword evidence="8" id="KW-0812">Transmembrane</keyword>
<evidence type="ECO:0000256" key="4">
    <source>
        <dbReference type="ARBA" id="ARBA00022729"/>
    </source>
</evidence>
<evidence type="ECO:0000256" key="7">
    <source>
        <dbReference type="SAM" id="MobiDB-lite"/>
    </source>
</evidence>
<evidence type="ECO:0000256" key="3">
    <source>
        <dbReference type="ARBA" id="ARBA00022679"/>
    </source>
</evidence>
<name>A0A840NKZ0_9PSEU</name>
<evidence type="ECO:0000313" key="10">
    <source>
        <dbReference type="EMBL" id="MBB5072244.1"/>
    </source>
</evidence>
<dbReference type="AlphaFoldDB" id="A0A840NKZ0"/>
<dbReference type="RefSeq" id="WP_221315944.1">
    <property type="nucleotide sequence ID" value="NZ_JACHIV010000001.1"/>
</dbReference>
<feature type="domain" description="AlgX/AlgJ SGNH hydrolase-like" evidence="9">
    <location>
        <begin position="140"/>
        <end position="273"/>
    </location>
</feature>
<dbReference type="InterPro" id="IPR031811">
    <property type="entry name" value="ALGX/ALGJ_SGNH-like"/>
</dbReference>
<dbReference type="Proteomes" id="UP000580474">
    <property type="component" value="Unassembled WGS sequence"/>
</dbReference>
<evidence type="ECO:0000313" key="11">
    <source>
        <dbReference type="Proteomes" id="UP000580474"/>
    </source>
</evidence>
<accession>A0A840NKZ0</accession>